<dbReference type="PANTHER" id="PTHR15549:SF26">
    <property type="entry name" value="AXIAL BUDDING PATTERN PROTEIN 2-RELATED"/>
    <property type="match status" value="1"/>
</dbReference>
<dbReference type="OMA" id="WYHITES"/>
<evidence type="ECO:0000256" key="4">
    <source>
        <dbReference type="ARBA" id="ARBA00023136"/>
    </source>
</evidence>
<dbReference type="eggNOG" id="ENOG502SY1T">
    <property type="taxonomic scope" value="Eukaryota"/>
</dbReference>
<dbReference type="GO" id="GO:0016020">
    <property type="term" value="C:membrane"/>
    <property type="evidence" value="ECO:0007669"/>
    <property type="project" value="UniProtKB-SubCell"/>
</dbReference>
<evidence type="ECO:0000313" key="8">
    <source>
        <dbReference type="Proteomes" id="UP000019373"/>
    </source>
</evidence>
<evidence type="ECO:0008006" key="9">
    <source>
        <dbReference type="Google" id="ProtNLM"/>
    </source>
</evidence>
<dbReference type="HOGENOM" id="CLU_927583_0_0_1"/>
<proteinExistence type="predicted"/>
<dbReference type="GeneID" id="19241831"/>
<evidence type="ECO:0000313" key="7">
    <source>
        <dbReference type="EMBL" id="ERF68131.1"/>
    </source>
</evidence>
<gene>
    <name evidence="7" type="ORF">EPUS_06943</name>
</gene>
<keyword evidence="2 6" id="KW-0812">Transmembrane</keyword>
<dbReference type="OrthoDB" id="4158815at2759"/>
<sequence length="300" mass="32264">MATFNADSNTWYHITESGVGFSGSLGSASASDSGAAAVFIHAFNASDPGDSWQILPISNTTFAFRSKLGTARHQLDVNLNPMESDESRTQPRLAPTDLLSKSQQWTIQPWTDGESWKLQNLANGTSYNLDVHSGIGEPLFMSGTTEELPKREGQHWMFSSKSAINDRAFSTSEGVLSPTSVVKISSSMGFSSTSTMTSAFAMPTQSLQASPDQQAVSKSPSLGVFVGVPVGVSAVLILLAVFLLYWWRKRRTRKASSQNKPANPGRGEAMPTWPKPELDGKPVPDAGWLARARYSDGAGA</sequence>
<dbReference type="PANTHER" id="PTHR15549">
    <property type="entry name" value="PAIRED IMMUNOGLOBULIN-LIKE TYPE 2 RECEPTOR"/>
    <property type="match status" value="1"/>
</dbReference>
<evidence type="ECO:0000256" key="3">
    <source>
        <dbReference type="ARBA" id="ARBA00022989"/>
    </source>
</evidence>
<keyword evidence="3 6" id="KW-1133">Transmembrane helix</keyword>
<keyword evidence="4 6" id="KW-0472">Membrane</keyword>
<dbReference type="Proteomes" id="UP000019373">
    <property type="component" value="Unassembled WGS sequence"/>
</dbReference>
<evidence type="ECO:0000256" key="5">
    <source>
        <dbReference type="SAM" id="MobiDB-lite"/>
    </source>
</evidence>
<accession>U1G8Z3</accession>
<comment type="subcellular location">
    <subcellularLocation>
        <location evidence="1">Membrane</location>
        <topology evidence="1">Single-pass membrane protein</topology>
    </subcellularLocation>
</comment>
<name>U1G8Z3_ENDPU</name>
<keyword evidence="8" id="KW-1185">Reference proteome</keyword>
<dbReference type="Gene3D" id="2.80.10.50">
    <property type="match status" value="1"/>
</dbReference>
<protein>
    <recommendedName>
        <fullName evidence="9">Ricin B lectin domain-containing protein</fullName>
    </recommendedName>
</protein>
<dbReference type="SUPFAM" id="SSF50370">
    <property type="entry name" value="Ricin B-like lectins"/>
    <property type="match status" value="1"/>
</dbReference>
<dbReference type="AlphaFoldDB" id="U1G8Z3"/>
<dbReference type="InterPro" id="IPR035992">
    <property type="entry name" value="Ricin_B-like_lectins"/>
</dbReference>
<feature type="region of interest" description="Disordered" evidence="5">
    <location>
        <begin position="254"/>
        <end position="284"/>
    </location>
</feature>
<evidence type="ECO:0000256" key="6">
    <source>
        <dbReference type="SAM" id="Phobius"/>
    </source>
</evidence>
<dbReference type="EMBL" id="KE721541">
    <property type="protein sequence ID" value="ERF68131.1"/>
    <property type="molecule type" value="Genomic_DNA"/>
</dbReference>
<evidence type="ECO:0000256" key="2">
    <source>
        <dbReference type="ARBA" id="ARBA00022692"/>
    </source>
</evidence>
<organism evidence="7 8">
    <name type="scientific">Endocarpon pusillum (strain Z07020 / HMAS-L-300199)</name>
    <name type="common">Lichen-forming fungus</name>
    <dbReference type="NCBI Taxonomy" id="1263415"/>
    <lineage>
        <taxon>Eukaryota</taxon>
        <taxon>Fungi</taxon>
        <taxon>Dikarya</taxon>
        <taxon>Ascomycota</taxon>
        <taxon>Pezizomycotina</taxon>
        <taxon>Eurotiomycetes</taxon>
        <taxon>Chaetothyriomycetidae</taxon>
        <taxon>Verrucariales</taxon>
        <taxon>Verrucariaceae</taxon>
        <taxon>Endocarpon</taxon>
    </lineage>
</organism>
<reference evidence="8" key="1">
    <citation type="journal article" date="2014" name="BMC Genomics">
        <title>Genome characteristics reveal the impact of lichenization on lichen-forming fungus Endocarpon pusillum Hedwig (Verrucariales, Ascomycota).</title>
        <authorList>
            <person name="Wang Y.-Y."/>
            <person name="Liu B."/>
            <person name="Zhang X.-Y."/>
            <person name="Zhou Q.-M."/>
            <person name="Zhang T."/>
            <person name="Li H."/>
            <person name="Yu Y.-F."/>
            <person name="Zhang X.-L."/>
            <person name="Hao X.-Y."/>
            <person name="Wang M."/>
            <person name="Wang L."/>
            <person name="Wei J.-C."/>
        </authorList>
    </citation>
    <scope>NUCLEOTIDE SEQUENCE [LARGE SCALE GENOMIC DNA]</scope>
    <source>
        <strain evidence="8">Z07020 / HMAS-L-300199</strain>
    </source>
</reference>
<dbReference type="GO" id="GO:0071944">
    <property type="term" value="C:cell periphery"/>
    <property type="evidence" value="ECO:0007669"/>
    <property type="project" value="UniProtKB-ARBA"/>
</dbReference>
<evidence type="ECO:0000256" key="1">
    <source>
        <dbReference type="ARBA" id="ARBA00004167"/>
    </source>
</evidence>
<feature type="transmembrane region" description="Helical" evidence="6">
    <location>
        <begin position="222"/>
        <end position="247"/>
    </location>
</feature>
<dbReference type="InterPro" id="IPR051694">
    <property type="entry name" value="Immunoregulatory_rcpt-like"/>
</dbReference>
<dbReference type="RefSeq" id="XP_007806269.1">
    <property type="nucleotide sequence ID" value="XM_007808078.1"/>
</dbReference>